<gene>
    <name evidence="2" type="ORF">M406DRAFT_352239</name>
</gene>
<keyword evidence="3" id="KW-1185">Reference proteome</keyword>
<dbReference type="AlphaFoldDB" id="A0A9P5CMS7"/>
<comment type="caution">
    <text evidence="2">The sequence shown here is derived from an EMBL/GenBank/DDBJ whole genome shotgun (WGS) entry which is preliminary data.</text>
</comment>
<accession>A0A9P5CMS7</accession>
<feature type="compositionally biased region" description="Basic and acidic residues" evidence="1">
    <location>
        <begin position="18"/>
        <end position="32"/>
    </location>
</feature>
<evidence type="ECO:0000256" key="1">
    <source>
        <dbReference type="SAM" id="MobiDB-lite"/>
    </source>
</evidence>
<dbReference type="Proteomes" id="UP000803844">
    <property type="component" value="Unassembled WGS sequence"/>
</dbReference>
<sequence>MSKLRRASRPPRQRRHDRLTPGKPFEEAETHKRPLGYGSAQVPVNHPRDRIHSRIHNLIAVDVWPFSGPKIKNQSFSPNISSRFAETNQVYTENAASSTDGEHPNGLSDRAVHSVLPQFLPTPSRDKYLLSFGPIGIFQRCLQHVSRFWR</sequence>
<reference evidence="2" key="1">
    <citation type="journal article" date="2020" name="Phytopathology">
        <title>Genome sequence of the chestnut blight fungus Cryphonectria parasitica EP155: A fundamental resource for an archetypical invasive plant pathogen.</title>
        <authorList>
            <person name="Crouch J.A."/>
            <person name="Dawe A."/>
            <person name="Aerts A."/>
            <person name="Barry K."/>
            <person name="Churchill A.C.L."/>
            <person name="Grimwood J."/>
            <person name="Hillman B."/>
            <person name="Milgroom M.G."/>
            <person name="Pangilinan J."/>
            <person name="Smith M."/>
            <person name="Salamov A."/>
            <person name="Schmutz J."/>
            <person name="Yadav J."/>
            <person name="Grigoriev I.V."/>
            <person name="Nuss D."/>
        </authorList>
    </citation>
    <scope>NUCLEOTIDE SEQUENCE</scope>
    <source>
        <strain evidence="2">EP155</strain>
    </source>
</reference>
<evidence type="ECO:0000313" key="2">
    <source>
        <dbReference type="EMBL" id="KAF3763190.1"/>
    </source>
</evidence>
<feature type="compositionally biased region" description="Basic residues" evidence="1">
    <location>
        <begin position="1"/>
        <end position="17"/>
    </location>
</feature>
<dbReference type="GeneID" id="63839802"/>
<proteinExistence type="predicted"/>
<dbReference type="RefSeq" id="XP_040774151.1">
    <property type="nucleotide sequence ID" value="XM_040922673.1"/>
</dbReference>
<evidence type="ECO:0000313" key="3">
    <source>
        <dbReference type="Proteomes" id="UP000803844"/>
    </source>
</evidence>
<feature type="region of interest" description="Disordered" evidence="1">
    <location>
        <begin position="1"/>
        <end position="45"/>
    </location>
</feature>
<organism evidence="2 3">
    <name type="scientific">Cryphonectria parasitica (strain ATCC 38755 / EP155)</name>
    <dbReference type="NCBI Taxonomy" id="660469"/>
    <lineage>
        <taxon>Eukaryota</taxon>
        <taxon>Fungi</taxon>
        <taxon>Dikarya</taxon>
        <taxon>Ascomycota</taxon>
        <taxon>Pezizomycotina</taxon>
        <taxon>Sordariomycetes</taxon>
        <taxon>Sordariomycetidae</taxon>
        <taxon>Diaporthales</taxon>
        <taxon>Cryphonectriaceae</taxon>
        <taxon>Cryphonectria-Endothia species complex</taxon>
        <taxon>Cryphonectria</taxon>
    </lineage>
</organism>
<protein>
    <submittedName>
        <fullName evidence="2">Uncharacterized protein</fullName>
    </submittedName>
</protein>
<dbReference type="EMBL" id="MU032349">
    <property type="protein sequence ID" value="KAF3763190.1"/>
    <property type="molecule type" value="Genomic_DNA"/>
</dbReference>
<name>A0A9P5CMS7_CRYP1</name>